<evidence type="ECO:0000256" key="1">
    <source>
        <dbReference type="SAM" id="MobiDB-lite"/>
    </source>
</evidence>
<reference evidence="2 4" key="1">
    <citation type="journal article" date="2020" name="Stud. Mycol.">
        <title>101 Dothideomycetes genomes: a test case for predicting lifestyles and emergence of pathogens.</title>
        <authorList>
            <person name="Haridas S."/>
            <person name="Albert R."/>
            <person name="Binder M."/>
            <person name="Bloem J."/>
            <person name="Labutti K."/>
            <person name="Salamov A."/>
            <person name="Andreopoulos B."/>
            <person name="Baker S."/>
            <person name="Barry K."/>
            <person name="Bills G."/>
            <person name="Bluhm B."/>
            <person name="Cannon C."/>
            <person name="Castanera R."/>
            <person name="Culley D."/>
            <person name="Daum C."/>
            <person name="Ezra D."/>
            <person name="Gonzalez J."/>
            <person name="Henrissat B."/>
            <person name="Kuo A."/>
            <person name="Liang C."/>
            <person name="Lipzen A."/>
            <person name="Lutzoni F."/>
            <person name="Magnuson J."/>
            <person name="Mondo S."/>
            <person name="Nolan M."/>
            <person name="Ohm R."/>
            <person name="Pangilinan J."/>
            <person name="Park H.-J."/>
            <person name="Ramirez L."/>
            <person name="Alfaro M."/>
            <person name="Sun H."/>
            <person name="Tritt A."/>
            <person name="Yoshinaga Y."/>
            <person name="Zwiers L.-H."/>
            <person name="Turgeon B."/>
            <person name="Goodwin S."/>
            <person name="Spatafora J."/>
            <person name="Crous P."/>
            <person name="Grigoriev I."/>
        </authorList>
    </citation>
    <scope>NUCLEOTIDE SEQUENCE</scope>
    <source>
        <strain evidence="2 4">CBS 304.34</strain>
    </source>
</reference>
<reference evidence="4" key="2">
    <citation type="submission" date="2020-04" db="EMBL/GenBank/DDBJ databases">
        <authorList>
            <consortium name="NCBI Genome Project"/>
        </authorList>
    </citation>
    <scope>NUCLEOTIDE SEQUENCE</scope>
    <source>
        <strain evidence="4">CBS 304.34</strain>
    </source>
</reference>
<dbReference type="EMBL" id="MU003693">
    <property type="protein sequence ID" value="KAF2815580.1"/>
    <property type="molecule type" value="Genomic_DNA"/>
</dbReference>
<proteinExistence type="predicted"/>
<organism evidence="2">
    <name type="scientific">Mytilinidion resinicola</name>
    <dbReference type="NCBI Taxonomy" id="574789"/>
    <lineage>
        <taxon>Eukaryota</taxon>
        <taxon>Fungi</taxon>
        <taxon>Dikarya</taxon>
        <taxon>Ascomycota</taxon>
        <taxon>Pezizomycotina</taxon>
        <taxon>Dothideomycetes</taxon>
        <taxon>Pleosporomycetidae</taxon>
        <taxon>Mytilinidiales</taxon>
        <taxon>Mytilinidiaceae</taxon>
        <taxon>Mytilinidion</taxon>
    </lineage>
</organism>
<feature type="region of interest" description="Disordered" evidence="1">
    <location>
        <begin position="1"/>
        <end position="31"/>
    </location>
</feature>
<evidence type="ECO:0000313" key="2">
    <source>
        <dbReference type="EMBL" id="KAF2815580.1"/>
    </source>
</evidence>
<accession>A0A6A6Z3I4</accession>
<sequence>MTQPARAQPPARRTQPASSLLPQPPSDPRTRFAAPRIKLTHPQMAYQTLAIASATYNAFAGQYNVMAHNREPERGFFLTFVAQVLQTLRNASRADIPSSPVTQTKNFAASSRTLI</sequence>
<keyword evidence="3" id="KW-1185">Reference proteome</keyword>
<dbReference type="GeneID" id="54453391"/>
<dbReference type="AlphaFoldDB" id="A0A6A6Z3I4"/>
<dbReference type="OrthoDB" id="10623853at2759"/>
<gene>
    <name evidence="2 4" type="ORF">BDZ99DRAFT_118732</name>
</gene>
<dbReference type="RefSeq" id="XP_033582544.1">
    <property type="nucleotide sequence ID" value="XM_033712498.1"/>
</dbReference>
<name>A0A6A6Z3I4_9PEZI</name>
<evidence type="ECO:0000313" key="3">
    <source>
        <dbReference type="Proteomes" id="UP000504636"/>
    </source>
</evidence>
<dbReference type="Proteomes" id="UP000504636">
    <property type="component" value="Unplaced"/>
</dbReference>
<protein>
    <submittedName>
        <fullName evidence="2 4">Uncharacterized protein</fullName>
    </submittedName>
</protein>
<reference evidence="4" key="3">
    <citation type="submission" date="2025-04" db="UniProtKB">
        <authorList>
            <consortium name="RefSeq"/>
        </authorList>
    </citation>
    <scope>IDENTIFICATION</scope>
    <source>
        <strain evidence="4">CBS 304.34</strain>
    </source>
</reference>
<evidence type="ECO:0000313" key="4">
    <source>
        <dbReference type="RefSeq" id="XP_033582544.1"/>
    </source>
</evidence>